<gene>
    <name evidence="2" type="ORF">SPAPADRAFT_60730</name>
</gene>
<dbReference type="GeneID" id="18873540"/>
<dbReference type="InterPro" id="IPR021216">
    <property type="entry name" value="DUF2722"/>
</dbReference>
<evidence type="ECO:0000313" key="2">
    <source>
        <dbReference type="EMBL" id="EGW33378.1"/>
    </source>
</evidence>
<keyword evidence="3" id="KW-1185">Reference proteome</keyword>
<feature type="compositionally biased region" description="Low complexity" evidence="1">
    <location>
        <begin position="1"/>
        <end position="10"/>
    </location>
</feature>
<evidence type="ECO:0000313" key="3">
    <source>
        <dbReference type="Proteomes" id="UP000000709"/>
    </source>
</evidence>
<evidence type="ECO:0000256" key="1">
    <source>
        <dbReference type="SAM" id="MobiDB-lite"/>
    </source>
</evidence>
<dbReference type="HOGENOM" id="CLU_1405635_0_0_1"/>
<dbReference type="RefSeq" id="XP_007374893.1">
    <property type="nucleotide sequence ID" value="XM_007374831.1"/>
</dbReference>
<feature type="compositionally biased region" description="Polar residues" evidence="1">
    <location>
        <begin position="17"/>
        <end position="29"/>
    </location>
</feature>
<reference evidence="2 3" key="1">
    <citation type="journal article" date="2011" name="Proc. Natl. Acad. Sci. U.S.A.">
        <title>Comparative genomics of xylose-fermenting fungi for enhanced biofuel production.</title>
        <authorList>
            <person name="Wohlbach D.J."/>
            <person name="Kuo A."/>
            <person name="Sato T.K."/>
            <person name="Potts K.M."/>
            <person name="Salamov A.A."/>
            <person name="LaButti K.M."/>
            <person name="Sun H."/>
            <person name="Clum A."/>
            <person name="Pangilinan J.L."/>
            <person name="Lindquist E.A."/>
            <person name="Lucas S."/>
            <person name="Lapidus A."/>
            <person name="Jin M."/>
            <person name="Gunawan C."/>
            <person name="Balan V."/>
            <person name="Dale B.E."/>
            <person name="Jeffries T.W."/>
            <person name="Zinkel R."/>
            <person name="Barry K.W."/>
            <person name="Grigoriev I.V."/>
            <person name="Gasch A.P."/>
        </authorList>
    </citation>
    <scope>NUCLEOTIDE SEQUENCE [LARGE SCALE GENOMIC DNA]</scope>
    <source>
        <strain evidence="3">NRRL Y-27907 / 11-Y1</strain>
    </source>
</reference>
<dbReference type="Proteomes" id="UP000000709">
    <property type="component" value="Unassembled WGS sequence"/>
</dbReference>
<protein>
    <submittedName>
        <fullName evidence="2">Uncharacterized protein</fullName>
    </submittedName>
</protein>
<feature type="compositionally biased region" description="Polar residues" evidence="1">
    <location>
        <begin position="43"/>
        <end position="58"/>
    </location>
</feature>
<dbReference type="OrthoDB" id="4095763at2759"/>
<feature type="non-terminal residue" evidence="2">
    <location>
        <position position="194"/>
    </location>
</feature>
<dbReference type="KEGG" id="spaa:SPAPADRAFT_60730"/>
<dbReference type="Pfam" id="PF10846">
    <property type="entry name" value="DUF2722"/>
    <property type="match status" value="1"/>
</dbReference>
<feature type="compositionally biased region" description="Polar residues" evidence="1">
    <location>
        <begin position="141"/>
        <end position="155"/>
    </location>
</feature>
<sequence length="194" mass="20795">MPAESPSLGPGEPPSLQPTQARRGSQSSIDLGAIESHTRKHSGSQNNQSPMSGASTLQVKPIPAQPLHKQSRSALPPSQESMTSFQHIIQFHHWKPQGPQASNSGLTKGINSNTQGLHKRHKSMSSGNEEREPLLPAPDIEQSTTTNTISSIPEQTVSGSSTTTTQTTKSRLGDDIDPDSSMDTTVNEESELKI</sequence>
<dbReference type="AlphaFoldDB" id="G3AM80"/>
<dbReference type="InParanoid" id="G3AM80"/>
<dbReference type="EMBL" id="GL996501">
    <property type="protein sequence ID" value="EGW33378.1"/>
    <property type="molecule type" value="Genomic_DNA"/>
</dbReference>
<feature type="compositionally biased region" description="Polar residues" evidence="1">
    <location>
        <begin position="99"/>
        <end position="116"/>
    </location>
</feature>
<feature type="compositionally biased region" description="Polar residues" evidence="1">
    <location>
        <begin position="72"/>
        <end position="87"/>
    </location>
</feature>
<organism evidence="3">
    <name type="scientific">Spathaspora passalidarum (strain NRRL Y-27907 / 11-Y1)</name>
    <dbReference type="NCBI Taxonomy" id="619300"/>
    <lineage>
        <taxon>Eukaryota</taxon>
        <taxon>Fungi</taxon>
        <taxon>Dikarya</taxon>
        <taxon>Ascomycota</taxon>
        <taxon>Saccharomycotina</taxon>
        <taxon>Pichiomycetes</taxon>
        <taxon>Debaryomycetaceae</taxon>
        <taxon>Spathaspora</taxon>
    </lineage>
</organism>
<name>G3AM80_SPAPN</name>
<proteinExistence type="predicted"/>
<accession>G3AM80</accession>
<dbReference type="eggNOG" id="ENOG502S5HG">
    <property type="taxonomic scope" value="Eukaryota"/>
</dbReference>
<feature type="compositionally biased region" description="Low complexity" evidence="1">
    <location>
        <begin position="156"/>
        <end position="170"/>
    </location>
</feature>
<feature type="region of interest" description="Disordered" evidence="1">
    <location>
        <begin position="1"/>
        <end position="194"/>
    </location>
</feature>